<gene>
    <name evidence="6" type="ORF">DM01DRAFT_1378000</name>
</gene>
<evidence type="ECO:0000256" key="3">
    <source>
        <dbReference type="ARBA" id="ARBA00023186"/>
    </source>
</evidence>
<keyword evidence="3" id="KW-0143">Chaperone</keyword>
<evidence type="ECO:0000259" key="5">
    <source>
        <dbReference type="Pfam" id="PF05347"/>
    </source>
</evidence>
<dbReference type="OrthoDB" id="273010at2759"/>
<dbReference type="EMBL" id="MCGT01000041">
    <property type="protein sequence ID" value="ORX45708.1"/>
    <property type="molecule type" value="Genomic_DNA"/>
</dbReference>
<comment type="caution">
    <text evidence="6">The sequence shown here is derived from an EMBL/GenBank/DDBJ whole genome shotgun (WGS) entry which is preliminary data.</text>
</comment>
<dbReference type="PANTHER" id="PTHR13675:SF1">
    <property type="entry name" value="SUCCINATE DEHYDROGENASE ASSEMBLY FACTOR 1, MITOCHONDRIAL"/>
    <property type="match status" value="1"/>
</dbReference>
<evidence type="ECO:0000256" key="4">
    <source>
        <dbReference type="ARBA" id="ARBA00025715"/>
    </source>
</evidence>
<keyword evidence="7" id="KW-1185">Reference proteome</keyword>
<dbReference type="CDD" id="cd20268">
    <property type="entry name" value="Complex1_LYR_SDHAF1_LYRM8"/>
    <property type="match status" value="1"/>
</dbReference>
<reference evidence="6 7" key="1">
    <citation type="submission" date="2016-07" db="EMBL/GenBank/DDBJ databases">
        <title>Pervasive Adenine N6-methylation of Active Genes in Fungi.</title>
        <authorList>
            <consortium name="DOE Joint Genome Institute"/>
            <person name="Mondo S.J."/>
            <person name="Dannebaum R.O."/>
            <person name="Kuo R.C."/>
            <person name="Labutti K."/>
            <person name="Haridas S."/>
            <person name="Kuo A."/>
            <person name="Salamov A."/>
            <person name="Ahrendt S.R."/>
            <person name="Lipzen A."/>
            <person name="Sullivan W."/>
            <person name="Andreopoulos W.B."/>
            <person name="Clum A."/>
            <person name="Lindquist E."/>
            <person name="Daum C."/>
            <person name="Ramamoorthy G.K."/>
            <person name="Gryganskyi A."/>
            <person name="Culley D."/>
            <person name="Magnuson J.K."/>
            <person name="James T.Y."/>
            <person name="O'Malley M.A."/>
            <person name="Stajich J.E."/>
            <person name="Spatafora J.W."/>
            <person name="Visel A."/>
            <person name="Grigoriev I.V."/>
        </authorList>
    </citation>
    <scope>NUCLEOTIDE SEQUENCE [LARGE SCALE GENOMIC DNA]</scope>
    <source>
        <strain evidence="6 7">NRRL 3301</strain>
    </source>
</reference>
<organism evidence="6 7">
    <name type="scientific">Hesseltinella vesiculosa</name>
    <dbReference type="NCBI Taxonomy" id="101127"/>
    <lineage>
        <taxon>Eukaryota</taxon>
        <taxon>Fungi</taxon>
        <taxon>Fungi incertae sedis</taxon>
        <taxon>Mucoromycota</taxon>
        <taxon>Mucoromycotina</taxon>
        <taxon>Mucoromycetes</taxon>
        <taxon>Mucorales</taxon>
        <taxon>Cunninghamellaceae</taxon>
        <taxon>Hesseltinella</taxon>
    </lineage>
</organism>
<comment type="similarity">
    <text evidence="4">Belongs to the complex I LYR family. SDHAF1 subfamily.</text>
</comment>
<protein>
    <recommendedName>
        <fullName evidence="5">Complex 1 LYR protein domain-containing protein</fullName>
    </recommendedName>
</protein>
<dbReference type="STRING" id="101127.A0A1X2G6V0"/>
<keyword evidence="2" id="KW-0496">Mitochondrion</keyword>
<dbReference type="Pfam" id="PF05347">
    <property type="entry name" value="Complex1_LYR"/>
    <property type="match status" value="1"/>
</dbReference>
<name>A0A1X2G6V0_9FUNG</name>
<evidence type="ECO:0000256" key="2">
    <source>
        <dbReference type="ARBA" id="ARBA00023128"/>
    </source>
</evidence>
<evidence type="ECO:0000313" key="6">
    <source>
        <dbReference type="EMBL" id="ORX45708.1"/>
    </source>
</evidence>
<comment type="subcellular location">
    <subcellularLocation>
        <location evidence="1">Mitochondrion matrix</location>
    </subcellularLocation>
</comment>
<dbReference type="PANTHER" id="PTHR13675">
    <property type="entry name" value="LYR MOTIF-CONTAINING PROTEIN 2"/>
    <property type="match status" value="1"/>
</dbReference>
<feature type="domain" description="Complex 1 LYR protein" evidence="5">
    <location>
        <begin position="9"/>
        <end position="66"/>
    </location>
</feature>
<dbReference type="AlphaFoldDB" id="A0A1X2G6V0"/>
<dbReference type="InterPro" id="IPR045295">
    <property type="entry name" value="Complex1_LYR_SDHAF1_LYRM8"/>
</dbReference>
<dbReference type="GO" id="GO:0034553">
    <property type="term" value="P:mitochondrial respiratory chain complex II assembly"/>
    <property type="evidence" value="ECO:0007669"/>
    <property type="project" value="InterPro"/>
</dbReference>
<evidence type="ECO:0000256" key="1">
    <source>
        <dbReference type="ARBA" id="ARBA00004305"/>
    </source>
</evidence>
<evidence type="ECO:0000313" key="7">
    <source>
        <dbReference type="Proteomes" id="UP000242146"/>
    </source>
</evidence>
<dbReference type="GO" id="GO:0005759">
    <property type="term" value="C:mitochondrial matrix"/>
    <property type="evidence" value="ECO:0007669"/>
    <property type="project" value="UniProtKB-SubCell"/>
</dbReference>
<sequence>MARRSGLQQQIINLYRECFRAAKEKPVDARPRFQAFIRQEFRKHDIRKNDFATIEYMLRKGERQLKTYRKPTMKDIHV</sequence>
<dbReference type="InterPro" id="IPR008011">
    <property type="entry name" value="Complex1_LYR_dom"/>
</dbReference>
<proteinExistence type="inferred from homology"/>
<accession>A0A1X2G6V0</accession>
<dbReference type="Proteomes" id="UP000242146">
    <property type="component" value="Unassembled WGS sequence"/>
</dbReference>